<keyword evidence="3" id="KW-0282">Flagellum</keyword>
<dbReference type="RefSeq" id="WP_109013797.1">
    <property type="nucleotide sequence ID" value="NZ_BDOQ01000001.1"/>
</dbReference>
<keyword evidence="3" id="KW-0969">Cilium</keyword>
<gene>
    <name evidence="3" type="primary">fliK</name>
    <name evidence="3" type="ORF">NMK_0097</name>
</gene>
<accession>A0A2R5F1H7</accession>
<sequence length="367" mass="37991">MQNVNVSSQLIAPQKSAKAASASAASDAAAAAGTTDQNTPESPADTFGRILAQQMTATKPGKAEEVIAALKDQSKKGDAVGEEDPTAAALAQVLYIDPNALPVQKFQASNASDNAQENSALTRGVPSAMSAISGKELPVQDGKPADIAALPQTSDKPDIGEQSATDTLAKSFDSVLASKQIDVKTDAPSASPSTAVPTLQAPAVTQQVNQASNDQKPLTVPQQVGSSEWGTGLGDKVVWMVGNQTRGAEIHLNPPALGPLEVRVSISDGQANLSFMTQHAAVREAIEAATPRLREMLGDNGIGMGSVSVDVGSFAQQQSQQQQAENNNRPADPNAWFSLSGEDGASIQTFTSFVQPSRGRGAVDYFA</sequence>
<evidence type="ECO:0000313" key="3">
    <source>
        <dbReference type="EMBL" id="GBG12566.1"/>
    </source>
</evidence>
<dbReference type="Proteomes" id="UP000245081">
    <property type="component" value="Unassembled WGS sequence"/>
</dbReference>
<evidence type="ECO:0000256" key="1">
    <source>
        <dbReference type="SAM" id="MobiDB-lite"/>
    </source>
</evidence>
<dbReference type="InterPro" id="IPR052563">
    <property type="entry name" value="FliK"/>
</dbReference>
<keyword evidence="3" id="KW-0966">Cell projection</keyword>
<dbReference type="PANTHER" id="PTHR37533:SF2">
    <property type="entry name" value="FLAGELLAR HOOK-LENGTH CONTROL PROTEIN"/>
    <property type="match status" value="1"/>
</dbReference>
<reference evidence="3 4" key="1">
    <citation type="journal article" date="2018" name="Environ. Microbiol.">
        <title>Isolation and genomic characterization of Novimethylophilus kurashikiensis gen. nov. sp. nov., a new lanthanide-dependent methylotrophic species of Methylophilaceae.</title>
        <authorList>
            <person name="Lv H."/>
            <person name="Sahin N."/>
            <person name="Tani A."/>
        </authorList>
    </citation>
    <scope>NUCLEOTIDE SEQUENCE [LARGE SCALE GENOMIC DNA]</scope>
    <source>
        <strain evidence="3 4">La2-4</strain>
    </source>
</reference>
<dbReference type="EMBL" id="BDOQ01000001">
    <property type="protein sequence ID" value="GBG12566.1"/>
    <property type="molecule type" value="Genomic_DNA"/>
</dbReference>
<comment type="caution">
    <text evidence="3">The sequence shown here is derived from an EMBL/GenBank/DDBJ whole genome shotgun (WGS) entry which is preliminary data.</text>
</comment>
<dbReference type="OrthoDB" id="8596319at2"/>
<protein>
    <submittedName>
        <fullName evidence="3">Flagellar hook-length control protein FliK</fullName>
    </submittedName>
</protein>
<feature type="region of interest" description="Disordered" evidence="1">
    <location>
        <begin position="1"/>
        <end position="63"/>
    </location>
</feature>
<dbReference type="PANTHER" id="PTHR37533">
    <property type="entry name" value="FLAGELLAR HOOK-LENGTH CONTROL PROTEIN"/>
    <property type="match status" value="1"/>
</dbReference>
<feature type="compositionally biased region" description="Low complexity" evidence="1">
    <location>
        <begin position="15"/>
        <end position="32"/>
    </location>
</feature>
<dbReference type="Pfam" id="PF02120">
    <property type="entry name" value="Flg_hook"/>
    <property type="match status" value="1"/>
</dbReference>
<dbReference type="CDD" id="cd17470">
    <property type="entry name" value="T3SS_Flik_C"/>
    <property type="match status" value="1"/>
</dbReference>
<dbReference type="InterPro" id="IPR021136">
    <property type="entry name" value="Flagellar_hook_control-like_C"/>
</dbReference>
<feature type="domain" description="Flagellar hook-length control protein-like C-terminal" evidence="2">
    <location>
        <begin position="235"/>
        <end position="318"/>
    </location>
</feature>
<dbReference type="Gene3D" id="3.30.750.140">
    <property type="match status" value="1"/>
</dbReference>
<feature type="compositionally biased region" description="Polar residues" evidence="1">
    <location>
        <begin position="1"/>
        <end position="11"/>
    </location>
</feature>
<organism evidence="3 4">
    <name type="scientific">Novimethylophilus kurashikiensis</name>
    <dbReference type="NCBI Taxonomy" id="1825523"/>
    <lineage>
        <taxon>Bacteria</taxon>
        <taxon>Pseudomonadati</taxon>
        <taxon>Pseudomonadota</taxon>
        <taxon>Betaproteobacteria</taxon>
        <taxon>Nitrosomonadales</taxon>
        <taxon>Methylophilaceae</taxon>
        <taxon>Novimethylophilus</taxon>
    </lineage>
</organism>
<dbReference type="InterPro" id="IPR038610">
    <property type="entry name" value="FliK-like_C_sf"/>
</dbReference>
<evidence type="ECO:0000313" key="4">
    <source>
        <dbReference type="Proteomes" id="UP000245081"/>
    </source>
</evidence>
<evidence type="ECO:0000259" key="2">
    <source>
        <dbReference type="Pfam" id="PF02120"/>
    </source>
</evidence>
<feature type="region of interest" description="Disordered" evidence="1">
    <location>
        <begin position="315"/>
        <end position="338"/>
    </location>
</feature>
<proteinExistence type="predicted"/>
<keyword evidence="4" id="KW-1185">Reference proteome</keyword>
<dbReference type="AlphaFoldDB" id="A0A2R5F1H7"/>
<name>A0A2R5F1H7_9PROT</name>